<proteinExistence type="predicted"/>
<comment type="caution">
    <text evidence="1">The sequence shown here is derived from an EMBL/GenBank/DDBJ whole genome shotgun (WGS) entry which is preliminary data.</text>
</comment>
<accession>A0A3A8RCU9</accession>
<sequence length="138" mass="16040">MMQALYAVGLRARRDASFRDSTRLRATVLRTAPLLEQGWRSMYEWLSLLEHRLTGTFEWSYSKACIQRSAWEFFRELYMDTSLQEFVLGMTGELVDDVLRQVADFEGFAPDASVPLGIPASHWWWWAPDAPPAHRADR</sequence>
<protein>
    <submittedName>
        <fullName evidence="1">Uncharacterized protein</fullName>
    </submittedName>
</protein>
<organism evidence="1 2">
    <name type="scientific">Corallococcus aberystwythensis</name>
    <dbReference type="NCBI Taxonomy" id="2316722"/>
    <lineage>
        <taxon>Bacteria</taxon>
        <taxon>Pseudomonadati</taxon>
        <taxon>Myxococcota</taxon>
        <taxon>Myxococcia</taxon>
        <taxon>Myxococcales</taxon>
        <taxon>Cystobacterineae</taxon>
        <taxon>Myxococcaceae</taxon>
        <taxon>Corallococcus</taxon>
    </lineage>
</organism>
<evidence type="ECO:0000313" key="1">
    <source>
        <dbReference type="EMBL" id="RKH73234.1"/>
    </source>
</evidence>
<dbReference type="Proteomes" id="UP000267003">
    <property type="component" value="Unassembled WGS sequence"/>
</dbReference>
<evidence type="ECO:0000313" key="2">
    <source>
        <dbReference type="Proteomes" id="UP000267003"/>
    </source>
</evidence>
<gene>
    <name evidence="1" type="ORF">D7W81_04410</name>
</gene>
<reference evidence="2" key="1">
    <citation type="submission" date="2018-09" db="EMBL/GenBank/DDBJ databases">
        <authorList>
            <person name="Livingstone P.G."/>
            <person name="Whitworth D.E."/>
        </authorList>
    </citation>
    <scope>NUCLEOTIDE SEQUENCE [LARGE SCALE GENOMIC DNA]</scope>
    <source>
        <strain evidence="2">AB050A</strain>
    </source>
</reference>
<keyword evidence="2" id="KW-1185">Reference proteome</keyword>
<name>A0A3A8RCU9_9BACT</name>
<dbReference type="AlphaFoldDB" id="A0A3A8RCU9"/>
<dbReference type="EMBL" id="RAWK01000016">
    <property type="protein sequence ID" value="RKH73234.1"/>
    <property type="molecule type" value="Genomic_DNA"/>
</dbReference>